<evidence type="ECO:0000313" key="8">
    <source>
        <dbReference type="EMBL" id="KAA9346781.1"/>
    </source>
</evidence>
<evidence type="ECO:0000259" key="6">
    <source>
        <dbReference type="Pfam" id="PF07980"/>
    </source>
</evidence>
<comment type="similarity">
    <text evidence="2">Belongs to the SusD family.</text>
</comment>
<evidence type="ECO:0000259" key="7">
    <source>
        <dbReference type="Pfam" id="PF14322"/>
    </source>
</evidence>
<dbReference type="AlphaFoldDB" id="A0A5N1J7L5"/>
<comment type="caution">
    <text evidence="8">The sequence shown here is derived from an EMBL/GenBank/DDBJ whole genome shotgun (WGS) entry which is preliminary data.</text>
</comment>
<name>A0A5N1J7L5_9BACT</name>
<gene>
    <name evidence="8" type="ORF">F0P93_27670</name>
</gene>
<keyword evidence="9" id="KW-1185">Reference proteome</keyword>
<dbReference type="Pfam" id="PF14322">
    <property type="entry name" value="SusD-like_3"/>
    <property type="match status" value="1"/>
</dbReference>
<evidence type="ECO:0000313" key="9">
    <source>
        <dbReference type="Proteomes" id="UP000326344"/>
    </source>
</evidence>
<evidence type="ECO:0000256" key="3">
    <source>
        <dbReference type="ARBA" id="ARBA00022729"/>
    </source>
</evidence>
<evidence type="ECO:0000256" key="4">
    <source>
        <dbReference type="ARBA" id="ARBA00023136"/>
    </source>
</evidence>
<comment type="subcellular location">
    <subcellularLocation>
        <location evidence="1">Cell outer membrane</location>
    </subcellularLocation>
</comment>
<evidence type="ECO:0000256" key="2">
    <source>
        <dbReference type="ARBA" id="ARBA00006275"/>
    </source>
</evidence>
<dbReference type="PROSITE" id="PS51257">
    <property type="entry name" value="PROKAR_LIPOPROTEIN"/>
    <property type="match status" value="1"/>
</dbReference>
<dbReference type="Proteomes" id="UP000326344">
    <property type="component" value="Unassembled WGS sequence"/>
</dbReference>
<evidence type="ECO:0000256" key="5">
    <source>
        <dbReference type="ARBA" id="ARBA00023237"/>
    </source>
</evidence>
<dbReference type="InterPro" id="IPR012944">
    <property type="entry name" value="SusD_RagB_dom"/>
</dbReference>
<dbReference type="CDD" id="cd08977">
    <property type="entry name" value="SusD"/>
    <property type="match status" value="1"/>
</dbReference>
<dbReference type="SUPFAM" id="SSF48452">
    <property type="entry name" value="TPR-like"/>
    <property type="match status" value="1"/>
</dbReference>
<dbReference type="InterPro" id="IPR033985">
    <property type="entry name" value="SusD-like_N"/>
</dbReference>
<dbReference type="RefSeq" id="WP_150881039.1">
    <property type="nucleotide sequence ID" value="NZ_VTWS01000009.1"/>
</dbReference>
<sequence length="488" mass="53194">MRSSIFLLFITGLLTACSTDLDLNPLGSQSVGTYYKTASDAEAAVLSMYGQLRGMYRDEIVVTPNVIAADDGIPFLTGNADRVAMWRYGLISTNTFVGNIWSNAYTGIQRSNLIISRAPAIPMEEATRKSYVGEAKFLRAMHYFTLVRFFGDVPLVTTETTSLENVNVARASVDEVYKLIESDLKEAETVLPKSYTGNNIGRATSGAAKGLLAKVYLTWAGANASSPYWAQAAAKAKEVIDSGIYDLWANYADVFDLKNRGGKESLFEVMYITDLAGNNFTTGYAPRGAPIVPSTGSGIFRVSKSLFDSYTAADKRKAVTFLTSYVHPTTKATVTLSTDDADPARAVSFWKLADVTSTVSGGGGKSFSVQRFSDILLIYAEALSEANNGPNAEAYAAMNRVRVRAGLQPLSGLNRQQFKEAVLLERRLEFAFEANRRFDLVRTGRLLDAVNAETSYGRSPAIEATNVLFPIPQREMDANSALKQNDGY</sequence>
<protein>
    <submittedName>
        <fullName evidence="8">RagB/SusD family nutrient uptake outer membrane protein</fullName>
    </submittedName>
</protein>
<dbReference type="Pfam" id="PF07980">
    <property type="entry name" value="SusD_RagB"/>
    <property type="match status" value="1"/>
</dbReference>
<accession>A0A5N1J7L5</accession>
<keyword evidence="3" id="KW-0732">Signal</keyword>
<feature type="domain" description="RagB/SusD" evidence="6">
    <location>
        <begin position="353"/>
        <end position="488"/>
    </location>
</feature>
<dbReference type="Gene3D" id="1.25.40.390">
    <property type="match status" value="1"/>
</dbReference>
<dbReference type="GO" id="GO:0009279">
    <property type="term" value="C:cell outer membrane"/>
    <property type="evidence" value="ECO:0007669"/>
    <property type="project" value="UniProtKB-SubCell"/>
</dbReference>
<keyword evidence="4" id="KW-0472">Membrane</keyword>
<dbReference type="InterPro" id="IPR011990">
    <property type="entry name" value="TPR-like_helical_dom_sf"/>
</dbReference>
<feature type="domain" description="SusD-like N-terminal" evidence="7">
    <location>
        <begin position="49"/>
        <end position="217"/>
    </location>
</feature>
<reference evidence="8 9" key="1">
    <citation type="submission" date="2019-09" db="EMBL/GenBank/DDBJ databases">
        <title>Genome Sequence of Larkinella sp MA1.</title>
        <authorList>
            <person name="Srinivasan S."/>
        </authorList>
    </citation>
    <scope>NUCLEOTIDE SEQUENCE [LARGE SCALE GENOMIC DNA]</scope>
    <source>
        <strain evidence="8 9">MA1</strain>
    </source>
</reference>
<proteinExistence type="inferred from homology"/>
<dbReference type="EMBL" id="VTWS01000009">
    <property type="protein sequence ID" value="KAA9346781.1"/>
    <property type="molecule type" value="Genomic_DNA"/>
</dbReference>
<keyword evidence="5" id="KW-0998">Cell outer membrane</keyword>
<organism evidence="8 9">
    <name type="scientific">Larkinella humicola</name>
    <dbReference type="NCBI Taxonomy" id="2607654"/>
    <lineage>
        <taxon>Bacteria</taxon>
        <taxon>Pseudomonadati</taxon>
        <taxon>Bacteroidota</taxon>
        <taxon>Cytophagia</taxon>
        <taxon>Cytophagales</taxon>
        <taxon>Spirosomataceae</taxon>
        <taxon>Larkinella</taxon>
    </lineage>
</organism>
<evidence type="ECO:0000256" key="1">
    <source>
        <dbReference type="ARBA" id="ARBA00004442"/>
    </source>
</evidence>